<accession>A0A392PGZ8</accession>
<proteinExistence type="predicted"/>
<comment type="caution">
    <text evidence="1">The sequence shown here is derived from an EMBL/GenBank/DDBJ whole genome shotgun (WGS) entry which is preliminary data.</text>
</comment>
<dbReference type="GO" id="GO:0016301">
    <property type="term" value="F:kinase activity"/>
    <property type="evidence" value="ECO:0007669"/>
    <property type="project" value="UniProtKB-KW"/>
</dbReference>
<dbReference type="EMBL" id="LXQA010079901">
    <property type="protein sequence ID" value="MCI11373.1"/>
    <property type="molecule type" value="Genomic_DNA"/>
</dbReference>
<keyword evidence="1" id="KW-0675">Receptor</keyword>
<reference evidence="1 2" key="1">
    <citation type="journal article" date="2018" name="Front. Plant Sci.">
        <title>Red Clover (Trifolium pratense) and Zigzag Clover (T. medium) - A Picture of Genomic Similarities and Differences.</title>
        <authorList>
            <person name="Dluhosova J."/>
            <person name="Istvanek J."/>
            <person name="Nedelnik J."/>
            <person name="Repkova J."/>
        </authorList>
    </citation>
    <scope>NUCLEOTIDE SEQUENCE [LARGE SCALE GENOMIC DNA]</scope>
    <source>
        <strain evidence="2">cv. 10/8</strain>
        <tissue evidence="1">Leaf</tissue>
    </source>
</reference>
<evidence type="ECO:0000313" key="2">
    <source>
        <dbReference type="Proteomes" id="UP000265520"/>
    </source>
</evidence>
<evidence type="ECO:0000313" key="1">
    <source>
        <dbReference type="EMBL" id="MCI11373.1"/>
    </source>
</evidence>
<sequence>MVGVVVITDYKGKNYTTGCVSLCYRLDDIITNGSCTGTGCCEISIPQSHDLLSDIAYISLDAVSNHTGVVDFNPCGYTFVVEDGGYEFVSTDIVKMEKKEFPVVLDWSVGNRTCQEAQKEVSSYACKADNSECYNPSDHRHGYLCNCSVGFRGNPYLLHGCQGIVAYNILLPPSQNKCRS</sequence>
<keyword evidence="2" id="KW-1185">Reference proteome</keyword>
<dbReference type="PANTHER" id="PTHR33491">
    <property type="entry name" value="OSJNBA0016N04.9 PROTEIN"/>
    <property type="match status" value="1"/>
</dbReference>
<organism evidence="1 2">
    <name type="scientific">Trifolium medium</name>
    <dbReference type="NCBI Taxonomy" id="97028"/>
    <lineage>
        <taxon>Eukaryota</taxon>
        <taxon>Viridiplantae</taxon>
        <taxon>Streptophyta</taxon>
        <taxon>Embryophyta</taxon>
        <taxon>Tracheophyta</taxon>
        <taxon>Spermatophyta</taxon>
        <taxon>Magnoliopsida</taxon>
        <taxon>eudicotyledons</taxon>
        <taxon>Gunneridae</taxon>
        <taxon>Pentapetalae</taxon>
        <taxon>rosids</taxon>
        <taxon>fabids</taxon>
        <taxon>Fabales</taxon>
        <taxon>Fabaceae</taxon>
        <taxon>Papilionoideae</taxon>
        <taxon>50 kb inversion clade</taxon>
        <taxon>NPAAA clade</taxon>
        <taxon>Hologalegina</taxon>
        <taxon>IRL clade</taxon>
        <taxon>Trifolieae</taxon>
        <taxon>Trifolium</taxon>
    </lineage>
</organism>
<dbReference type="Proteomes" id="UP000265520">
    <property type="component" value="Unassembled WGS sequence"/>
</dbReference>
<keyword evidence="1" id="KW-0808">Transferase</keyword>
<protein>
    <submittedName>
        <fullName evidence="1">Wall-associated receptor kinase 2-like</fullName>
    </submittedName>
</protein>
<dbReference type="AlphaFoldDB" id="A0A392PGZ8"/>
<name>A0A392PGZ8_9FABA</name>
<keyword evidence="1" id="KW-0418">Kinase</keyword>